<sequence length="164" mass="17277">MVAIAASSSAYPMATGYRLAGGALAQPATAAVRADAAMMAQVRVNDASFQQELKVASDPNAVDPAITARGRAVQAHTVFRQGGQVVAAVWRDGQTTLSNGLAGRMDWPALERRTAGMTDAQRRTVIADEIARQLGSAVQVQRFGETGQAPSRGAIDEEQARGRR</sequence>
<evidence type="ECO:0000256" key="1">
    <source>
        <dbReference type="SAM" id="MobiDB-lite"/>
    </source>
</evidence>
<evidence type="ECO:0000313" key="3">
    <source>
        <dbReference type="Proteomes" id="UP000245629"/>
    </source>
</evidence>
<evidence type="ECO:0000313" key="2">
    <source>
        <dbReference type="EMBL" id="AWK88152.1"/>
    </source>
</evidence>
<proteinExistence type="predicted"/>
<dbReference type="Proteomes" id="UP000245629">
    <property type="component" value="Chromosome 3"/>
</dbReference>
<dbReference type="RefSeq" id="WP_109330129.1">
    <property type="nucleotide sequence ID" value="NZ_CP029354.1"/>
</dbReference>
<accession>A0A2S2CUG8</accession>
<dbReference type="KEGG" id="azz:DEW08_18685"/>
<dbReference type="AlphaFoldDB" id="A0A2S2CUG8"/>
<keyword evidence="3" id="KW-1185">Reference proteome</keyword>
<gene>
    <name evidence="2" type="ORF">DEW08_18685</name>
</gene>
<feature type="region of interest" description="Disordered" evidence="1">
    <location>
        <begin position="141"/>
        <end position="164"/>
    </location>
</feature>
<feature type="compositionally biased region" description="Basic and acidic residues" evidence="1">
    <location>
        <begin position="154"/>
        <end position="164"/>
    </location>
</feature>
<dbReference type="OrthoDB" id="7305096at2"/>
<reference evidence="3" key="1">
    <citation type="submission" date="2018-05" db="EMBL/GenBank/DDBJ databases">
        <title>Azospirillum thermophila sp. nov., a novel isolated from hot spring.</title>
        <authorList>
            <person name="Zhao Z."/>
        </authorList>
    </citation>
    <scope>NUCLEOTIDE SEQUENCE [LARGE SCALE GENOMIC DNA]</scope>
    <source>
        <strain evidence="3">CFH 70021</strain>
    </source>
</reference>
<protein>
    <submittedName>
        <fullName evidence="2">Uncharacterized protein</fullName>
    </submittedName>
</protein>
<name>A0A2S2CUG8_9PROT</name>
<organism evidence="2 3">
    <name type="scientific">Azospirillum thermophilum</name>
    <dbReference type="NCBI Taxonomy" id="2202148"/>
    <lineage>
        <taxon>Bacteria</taxon>
        <taxon>Pseudomonadati</taxon>
        <taxon>Pseudomonadota</taxon>
        <taxon>Alphaproteobacteria</taxon>
        <taxon>Rhodospirillales</taxon>
        <taxon>Azospirillaceae</taxon>
        <taxon>Azospirillum</taxon>
    </lineage>
</organism>
<dbReference type="EMBL" id="CP029354">
    <property type="protein sequence ID" value="AWK88152.1"/>
    <property type="molecule type" value="Genomic_DNA"/>
</dbReference>